<dbReference type="PANTHER" id="PTHR44688:SF16">
    <property type="entry name" value="DNA-BINDING TRANSCRIPTIONAL ACTIVATOR DEVR_DOSR"/>
    <property type="match status" value="1"/>
</dbReference>
<evidence type="ECO:0000313" key="7">
    <source>
        <dbReference type="EMBL" id="NHM13899.1"/>
    </source>
</evidence>
<dbReference type="PRINTS" id="PR00038">
    <property type="entry name" value="HTHLUXR"/>
</dbReference>
<evidence type="ECO:0000259" key="6">
    <source>
        <dbReference type="PROSITE" id="PS50043"/>
    </source>
</evidence>
<feature type="transmembrane region" description="Helical" evidence="5">
    <location>
        <begin position="224"/>
        <end position="246"/>
    </location>
</feature>
<keyword evidence="2" id="KW-0238">DNA-binding</keyword>
<keyword evidence="3" id="KW-0804">Transcription</keyword>
<dbReference type="InterPro" id="IPR036388">
    <property type="entry name" value="WH-like_DNA-bd_sf"/>
</dbReference>
<dbReference type="CDD" id="cd06170">
    <property type="entry name" value="LuxR_C_like"/>
    <property type="match status" value="1"/>
</dbReference>
<feature type="transmembrane region" description="Helical" evidence="5">
    <location>
        <begin position="284"/>
        <end position="309"/>
    </location>
</feature>
<dbReference type="InterPro" id="IPR016032">
    <property type="entry name" value="Sig_transdc_resp-reg_C-effctor"/>
</dbReference>
<feature type="domain" description="HTH luxR-type" evidence="6">
    <location>
        <begin position="428"/>
        <end position="493"/>
    </location>
</feature>
<dbReference type="EMBL" id="WPCR01000004">
    <property type="protein sequence ID" value="NHM13899.1"/>
    <property type="molecule type" value="Genomic_DNA"/>
</dbReference>
<dbReference type="Proteomes" id="UP000636394">
    <property type="component" value="Unassembled WGS sequence"/>
</dbReference>
<evidence type="ECO:0000256" key="4">
    <source>
        <dbReference type="SAM" id="MobiDB-lite"/>
    </source>
</evidence>
<dbReference type="Gene3D" id="1.10.10.10">
    <property type="entry name" value="Winged helix-like DNA-binding domain superfamily/Winged helix DNA-binding domain"/>
    <property type="match status" value="1"/>
</dbReference>
<dbReference type="PROSITE" id="PS50043">
    <property type="entry name" value="HTH_LUXR_2"/>
    <property type="match status" value="1"/>
</dbReference>
<keyword evidence="1" id="KW-0805">Transcription regulation</keyword>
<organism evidence="7 8">
    <name type="scientific">Xiamenia xianingshaonis</name>
    <dbReference type="NCBI Taxonomy" id="2682776"/>
    <lineage>
        <taxon>Bacteria</taxon>
        <taxon>Bacillati</taxon>
        <taxon>Actinomycetota</taxon>
        <taxon>Coriobacteriia</taxon>
        <taxon>Eggerthellales</taxon>
        <taxon>Eggerthellaceae</taxon>
        <taxon>Xiamenia</taxon>
    </lineage>
</organism>
<feature type="transmembrane region" description="Helical" evidence="5">
    <location>
        <begin position="164"/>
        <end position="186"/>
    </location>
</feature>
<feature type="transmembrane region" description="Helical" evidence="5">
    <location>
        <begin position="90"/>
        <end position="111"/>
    </location>
</feature>
<gene>
    <name evidence="7" type="ORF">GMI68_03785</name>
</gene>
<keyword evidence="5" id="KW-0812">Transmembrane</keyword>
<feature type="transmembrane region" description="Helical" evidence="5">
    <location>
        <begin position="315"/>
        <end position="338"/>
    </location>
</feature>
<accession>A0ABX0IGD9</accession>
<feature type="region of interest" description="Disordered" evidence="4">
    <location>
        <begin position="368"/>
        <end position="393"/>
    </location>
</feature>
<reference evidence="7 8" key="1">
    <citation type="submission" date="2019-11" db="EMBL/GenBank/DDBJ databases">
        <title>Eggerthellaceae novel genus isolated from the rectal contents of marmort.</title>
        <authorList>
            <person name="Zhang G."/>
        </authorList>
    </citation>
    <scope>NUCLEOTIDE SEQUENCE [LARGE SCALE GENOMIC DNA]</scope>
    <source>
        <strain evidence="8">zg-886</strain>
    </source>
</reference>
<evidence type="ECO:0000313" key="8">
    <source>
        <dbReference type="Proteomes" id="UP000636394"/>
    </source>
</evidence>
<protein>
    <submittedName>
        <fullName evidence="7">LuxR family transcriptional regulator</fullName>
    </submittedName>
</protein>
<evidence type="ECO:0000256" key="2">
    <source>
        <dbReference type="ARBA" id="ARBA00023125"/>
    </source>
</evidence>
<sequence length="494" mass="53432">MLVALTVFGILLAWIALRKKTLAKATTNRLMRACVFVEFLTLAGLAALELTDAPLSTWRFVLCVACTLTASGAMFYWLRRMRGCASATAAVFVFSALIVSEVVVYACTLLPPIVEHGFAAALVLLQYPCTLWARSREKAHAIDALTPESDYFSVSGDVLANKKFLSATAIGIACMGAVTGLLRGYPDGLPIPFSPVTRVAYGLLVIVVSAVVIALVLKRFESVMTVGFFILLEAVACLALILFSAFPHSLDIGAVLATTLNALMVSFVWYITIAFMSAGWRDPYYYAMSGWIVWLGSRAVARVALLEIYPLHADTLVLCAVMGSLIVLSTQVVFVQFLGISQVVAHNRAQTIREQAAAAAERRAADAARDTANADGSATKAGEGGTTPQGTLAQGAAKESILARIMGLDQQESLTDMRQATLEHNAQEIGSQFMLSEREIEVLALYARGLTQKRVAEELYISPGTAHAHIKRIYAKTGLHSRQEIIDYMEKYAS</sequence>
<dbReference type="SMART" id="SM00421">
    <property type="entry name" value="HTH_LUXR"/>
    <property type="match status" value="1"/>
</dbReference>
<feature type="transmembrane region" description="Helical" evidence="5">
    <location>
        <begin position="58"/>
        <end position="78"/>
    </location>
</feature>
<dbReference type="SUPFAM" id="SSF46894">
    <property type="entry name" value="C-terminal effector domain of the bipartite response regulators"/>
    <property type="match status" value="1"/>
</dbReference>
<keyword evidence="5" id="KW-0472">Membrane</keyword>
<name>A0ABX0IGD9_9ACTN</name>
<comment type="caution">
    <text evidence="7">The sequence shown here is derived from an EMBL/GenBank/DDBJ whole genome shotgun (WGS) entry which is preliminary data.</text>
</comment>
<evidence type="ECO:0000256" key="5">
    <source>
        <dbReference type="SAM" id="Phobius"/>
    </source>
</evidence>
<evidence type="ECO:0000256" key="3">
    <source>
        <dbReference type="ARBA" id="ARBA00023163"/>
    </source>
</evidence>
<keyword evidence="5" id="KW-1133">Transmembrane helix</keyword>
<feature type="transmembrane region" description="Helical" evidence="5">
    <location>
        <begin position="198"/>
        <end position="217"/>
    </location>
</feature>
<keyword evidence="8" id="KW-1185">Reference proteome</keyword>
<evidence type="ECO:0000256" key="1">
    <source>
        <dbReference type="ARBA" id="ARBA00023015"/>
    </source>
</evidence>
<dbReference type="PANTHER" id="PTHR44688">
    <property type="entry name" value="DNA-BINDING TRANSCRIPTIONAL ACTIVATOR DEVR_DOSR"/>
    <property type="match status" value="1"/>
</dbReference>
<feature type="transmembrane region" description="Helical" evidence="5">
    <location>
        <begin position="252"/>
        <end position="272"/>
    </location>
</feature>
<proteinExistence type="predicted"/>
<dbReference type="Pfam" id="PF00196">
    <property type="entry name" value="GerE"/>
    <property type="match status" value="1"/>
</dbReference>
<dbReference type="InterPro" id="IPR000792">
    <property type="entry name" value="Tscrpt_reg_LuxR_C"/>
</dbReference>